<keyword evidence="1" id="KW-0732">Signal</keyword>
<evidence type="ECO:0000313" key="3">
    <source>
        <dbReference type="Proteomes" id="UP000240883"/>
    </source>
</evidence>
<evidence type="ECO:0000313" key="2">
    <source>
        <dbReference type="EMBL" id="PSN66433.1"/>
    </source>
</evidence>
<feature type="chain" id="PRO_5015774408" evidence="1">
    <location>
        <begin position="18"/>
        <end position="174"/>
    </location>
</feature>
<protein>
    <submittedName>
        <fullName evidence="2">Uncharacterized protein</fullName>
    </submittedName>
</protein>
<accession>A0A2T2NLX5</accession>
<feature type="signal peptide" evidence="1">
    <location>
        <begin position="1"/>
        <end position="17"/>
    </location>
</feature>
<proteinExistence type="predicted"/>
<organism evidence="2 3">
    <name type="scientific">Corynespora cassiicola Philippines</name>
    <dbReference type="NCBI Taxonomy" id="1448308"/>
    <lineage>
        <taxon>Eukaryota</taxon>
        <taxon>Fungi</taxon>
        <taxon>Dikarya</taxon>
        <taxon>Ascomycota</taxon>
        <taxon>Pezizomycotina</taxon>
        <taxon>Dothideomycetes</taxon>
        <taxon>Pleosporomycetidae</taxon>
        <taxon>Pleosporales</taxon>
        <taxon>Corynesporascaceae</taxon>
        <taxon>Corynespora</taxon>
    </lineage>
</organism>
<dbReference type="AlphaFoldDB" id="A0A2T2NLX5"/>
<sequence>MRSFNLIAAVLPALAVAFDGHLCNGAGGCSMLAEGAASNHPFRCPDGSRQNTMQTQIVSGRNITVGYYEVVSREEFPATCLNGAVPGDADTLALAVSVDGLKNYWFSSGECTDLKVEAVDCYGYYKNPHRYDLCQVVDTNGELCVANPSAGDCERYGDYGRPECVGWTPEQDGQ</sequence>
<dbReference type="OrthoDB" id="3793724at2759"/>
<keyword evidence="3" id="KW-1185">Reference proteome</keyword>
<dbReference type="Proteomes" id="UP000240883">
    <property type="component" value="Unassembled WGS sequence"/>
</dbReference>
<dbReference type="EMBL" id="KZ678136">
    <property type="protein sequence ID" value="PSN66433.1"/>
    <property type="molecule type" value="Genomic_DNA"/>
</dbReference>
<name>A0A2T2NLX5_CORCC</name>
<evidence type="ECO:0000256" key="1">
    <source>
        <dbReference type="SAM" id="SignalP"/>
    </source>
</evidence>
<reference evidence="2 3" key="1">
    <citation type="journal article" date="2018" name="Front. Microbiol.">
        <title>Genome-Wide Analysis of Corynespora cassiicola Leaf Fall Disease Putative Effectors.</title>
        <authorList>
            <person name="Lopez D."/>
            <person name="Ribeiro S."/>
            <person name="Label P."/>
            <person name="Fumanal B."/>
            <person name="Venisse J.S."/>
            <person name="Kohler A."/>
            <person name="de Oliveira R.R."/>
            <person name="Labutti K."/>
            <person name="Lipzen A."/>
            <person name="Lail K."/>
            <person name="Bauer D."/>
            <person name="Ohm R.A."/>
            <person name="Barry K.W."/>
            <person name="Spatafora J."/>
            <person name="Grigoriev I.V."/>
            <person name="Martin F.M."/>
            <person name="Pujade-Renaud V."/>
        </authorList>
    </citation>
    <scope>NUCLEOTIDE SEQUENCE [LARGE SCALE GENOMIC DNA]</scope>
    <source>
        <strain evidence="2 3">Philippines</strain>
    </source>
</reference>
<gene>
    <name evidence="2" type="ORF">BS50DRAFT_669283</name>
</gene>